<dbReference type="EMBL" id="DS922315">
    <property type="protein sequence ID" value="EEC17349.1"/>
    <property type="molecule type" value="Genomic_DNA"/>
</dbReference>
<evidence type="ECO:0000313" key="2">
    <source>
        <dbReference type="EMBL" id="EEC17349.1"/>
    </source>
</evidence>
<dbReference type="VEuPathDB" id="VectorBase:ISCI022801"/>
<feature type="compositionally biased region" description="Basic residues" evidence="1">
    <location>
        <begin position="52"/>
        <end position="72"/>
    </location>
</feature>
<reference evidence="3" key="2">
    <citation type="submission" date="2020-05" db="UniProtKB">
        <authorList>
            <consortium name="EnsemblMetazoa"/>
        </authorList>
    </citation>
    <scope>IDENTIFICATION</scope>
    <source>
        <strain evidence="3">wikel</strain>
    </source>
</reference>
<gene>
    <name evidence="2" type="ORF">IscW_ISCW022801</name>
</gene>
<dbReference type="AlphaFoldDB" id="B7QES7"/>
<dbReference type="VEuPathDB" id="VectorBase:ISCW022801"/>
<feature type="non-terminal residue" evidence="2">
    <location>
        <position position="1"/>
    </location>
</feature>
<dbReference type="EnsemblMetazoa" id="ISCW022801-RA">
    <property type="protein sequence ID" value="ISCW022801-PA"/>
    <property type="gene ID" value="ISCW022801"/>
</dbReference>
<evidence type="ECO:0000313" key="4">
    <source>
        <dbReference type="Proteomes" id="UP000001555"/>
    </source>
</evidence>
<dbReference type="EMBL" id="ABJB011118892">
    <property type="status" value="NOT_ANNOTATED_CDS"/>
    <property type="molecule type" value="Genomic_DNA"/>
</dbReference>
<feature type="non-terminal residue" evidence="2">
    <location>
        <position position="120"/>
    </location>
</feature>
<evidence type="ECO:0000313" key="3">
    <source>
        <dbReference type="EnsemblMetazoa" id="ISCW022801-PA"/>
    </source>
</evidence>
<proteinExistence type="predicted"/>
<feature type="region of interest" description="Disordered" evidence="1">
    <location>
        <begin position="1"/>
        <end position="120"/>
    </location>
</feature>
<accession>B7QES7</accession>
<dbReference type="InParanoid" id="B7QES7"/>
<keyword evidence="4" id="KW-1185">Reference proteome</keyword>
<dbReference type="HOGENOM" id="CLU_2055549_0_0_1"/>
<dbReference type="Proteomes" id="UP000001555">
    <property type="component" value="Unassembled WGS sequence"/>
</dbReference>
<name>B7QES7_IXOSC</name>
<reference evidence="2 4" key="1">
    <citation type="submission" date="2008-03" db="EMBL/GenBank/DDBJ databases">
        <title>Annotation of Ixodes scapularis.</title>
        <authorList>
            <consortium name="Ixodes scapularis Genome Project Consortium"/>
            <person name="Caler E."/>
            <person name="Hannick L.I."/>
            <person name="Bidwell S."/>
            <person name="Joardar V."/>
            <person name="Thiagarajan M."/>
            <person name="Amedeo P."/>
            <person name="Galinsky K.J."/>
            <person name="Schobel S."/>
            <person name="Inman J."/>
            <person name="Hostetler J."/>
            <person name="Miller J."/>
            <person name="Hammond M."/>
            <person name="Megy K."/>
            <person name="Lawson D."/>
            <person name="Kodira C."/>
            <person name="Sutton G."/>
            <person name="Meyer J."/>
            <person name="Hill C.A."/>
            <person name="Birren B."/>
            <person name="Nene V."/>
            <person name="Collins F."/>
            <person name="Alarcon-Chaidez F."/>
            <person name="Wikel S."/>
            <person name="Strausberg R."/>
        </authorList>
    </citation>
    <scope>NUCLEOTIDE SEQUENCE [LARGE SCALE GENOMIC DNA]</scope>
    <source>
        <strain evidence="4">Wikel</strain>
        <strain evidence="2">Wikel colony</strain>
    </source>
</reference>
<sequence>RPGQLLRLGEKQKNQKRRVDKRRPDCNSTPVRGGLIPRRPFLFGRRPSDARRRSRHRLRRRETTARTRRAKPHPVAISAGLLRRARRLPRLSAPAEQEGVPGNRPPSIPGEGTLSYPPRP</sequence>
<protein>
    <submittedName>
        <fullName evidence="2 3">Uncharacterized protein</fullName>
    </submittedName>
</protein>
<evidence type="ECO:0000256" key="1">
    <source>
        <dbReference type="SAM" id="MobiDB-lite"/>
    </source>
</evidence>
<dbReference type="PaxDb" id="6945-B7QES7"/>
<organism>
    <name type="scientific">Ixodes scapularis</name>
    <name type="common">Black-legged tick</name>
    <name type="synonym">Deer tick</name>
    <dbReference type="NCBI Taxonomy" id="6945"/>
    <lineage>
        <taxon>Eukaryota</taxon>
        <taxon>Metazoa</taxon>
        <taxon>Ecdysozoa</taxon>
        <taxon>Arthropoda</taxon>
        <taxon>Chelicerata</taxon>
        <taxon>Arachnida</taxon>
        <taxon>Acari</taxon>
        <taxon>Parasitiformes</taxon>
        <taxon>Ixodida</taxon>
        <taxon>Ixodoidea</taxon>
        <taxon>Ixodidae</taxon>
        <taxon>Ixodinae</taxon>
        <taxon>Ixodes</taxon>
    </lineage>
</organism>